<dbReference type="EMBL" id="JAEUBE010000055">
    <property type="protein sequence ID" value="KAH3671639.1"/>
    <property type="molecule type" value="Genomic_DNA"/>
</dbReference>
<dbReference type="GeneID" id="70232312"/>
<reference evidence="1" key="2">
    <citation type="submission" date="2021-01" db="EMBL/GenBank/DDBJ databases">
        <authorList>
            <person name="Schikora-Tamarit M.A."/>
        </authorList>
    </citation>
    <scope>NUCLEOTIDE SEQUENCE</scope>
    <source>
        <strain evidence="1">CBS6075</strain>
    </source>
</reference>
<evidence type="ECO:0000313" key="1">
    <source>
        <dbReference type="EMBL" id="KAH3671639.1"/>
    </source>
</evidence>
<accession>A0A9P8PI26</accession>
<dbReference type="Proteomes" id="UP000769157">
    <property type="component" value="Unassembled WGS sequence"/>
</dbReference>
<keyword evidence="2" id="KW-1185">Reference proteome</keyword>
<protein>
    <submittedName>
        <fullName evidence="1">Uncharacterized protein</fullName>
    </submittedName>
</protein>
<proteinExistence type="predicted"/>
<name>A0A9P8PI26_9ASCO</name>
<gene>
    <name evidence="1" type="ORF">OGAPHI_000344</name>
</gene>
<reference evidence="1" key="1">
    <citation type="journal article" date="2021" name="Open Biol.">
        <title>Shared evolutionary footprints suggest mitochondrial oxidative damage underlies multiple complex I losses in fungi.</title>
        <authorList>
            <person name="Schikora-Tamarit M.A."/>
            <person name="Marcet-Houben M."/>
            <person name="Nosek J."/>
            <person name="Gabaldon T."/>
        </authorList>
    </citation>
    <scope>NUCLEOTIDE SEQUENCE</scope>
    <source>
        <strain evidence="1">CBS6075</strain>
    </source>
</reference>
<evidence type="ECO:0000313" key="2">
    <source>
        <dbReference type="Proteomes" id="UP000769157"/>
    </source>
</evidence>
<comment type="caution">
    <text evidence="1">The sequence shown here is derived from an EMBL/GenBank/DDBJ whole genome shotgun (WGS) entry which is preliminary data.</text>
</comment>
<dbReference type="RefSeq" id="XP_046064815.1">
    <property type="nucleotide sequence ID" value="XM_046204434.1"/>
</dbReference>
<organism evidence="1 2">
    <name type="scientific">Ogataea philodendri</name>
    <dbReference type="NCBI Taxonomy" id="1378263"/>
    <lineage>
        <taxon>Eukaryota</taxon>
        <taxon>Fungi</taxon>
        <taxon>Dikarya</taxon>
        <taxon>Ascomycota</taxon>
        <taxon>Saccharomycotina</taxon>
        <taxon>Pichiomycetes</taxon>
        <taxon>Pichiales</taxon>
        <taxon>Pichiaceae</taxon>
        <taxon>Ogataea</taxon>
    </lineage>
</organism>
<sequence length="91" mass="9465">MYRWSSRYLMLLSRSVDGICANCSVSGSSSSSSSSSNGLEGVWSSFDAAGVLMVSMVVAALVEADLGAVVAAEDADEGVSFLLMNELFQPS</sequence>
<dbReference type="AlphaFoldDB" id="A0A9P8PI26"/>